<reference evidence="1 2" key="1">
    <citation type="submission" date="2015-07" db="EMBL/GenBank/DDBJ databases">
        <title>The genome of Melipona quadrifasciata.</title>
        <authorList>
            <person name="Pan H."/>
            <person name="Kapheim K."/>
        </authorList>
    </citation>
    <scope>NUCLEOTIDE SEQUENCE [LARGE SCALE GENOMIC DNA]</scope>
    <source>
        <strain evidence="1">0111107301</strain>
        <tissue evidence="1">Whole body</tissue>
    </source>
</reference>
<dbReference type="EMBL" id="KQ435863">
    <property type="protein sequence ID" value="KOX70369.1"/>
    <property type="molecule type" value="Genomic_DNA"/>
</dbReference>
<name>A0A0M8ZVG8_9HYME</name>
<organism evidence="1 2">
    <name type="scientific">Melipona quadrifasciata</name>
    <dbReference type="NCBI Taxonomy" id="166423"/>
    <lineage>
        <taxon>Eukaryota</taxon>
        <taxon>Metazoa</taxon>
        <taxon>Ecdysozoa</taxon>
        <taxon>Arthropoda</taxon>
        <taxon>Hexapoda</taxon>
        <taxon>Insecta</taxon>
        <taxon>Pterygota</taxon>
        <taxon>Neoptera</taxon>
        <taxon>Endopterygota</taxon>
        <taxon>Hymenoptera</taxon>
        <taxon>Apocrita</taxon>
        <taxon>Aculeata</taxon>
        <taxon>Apoidea</taxon>
        <taxon>Anthophila</taxon>
        <taxon>Apidae</taxon>
        <taxon>Melipona</taxon>
    </lineage>
</organism>
<proteinExistence type="predicted"/>
<gene>
    <name evidence="1" type="ORF">WN51_04772</name>
</gene>
<sequence>MTTMILGKARNQRVHHYCLNEFAQLKLFKINVNQAQIVLVLRILVEFYKLVPRSLARETVETNTADNPDYLHRKVLPFPSSAQNTLDLITNSVEKLFLTWYSGNYRSLYDV</sequence>
<protein>
    <submittedName>
        <fullName evidence="1">Uncharacterized protein</fullName>
    </submittedName>
</protein>
<accession>A0A0M8ZVG8</accession>
<dbReference type="Proteomes" id="UP000053105">
    <property type="component" value="Unassembled WGS sequence"/>
</dbReference>
<evidence type="ECO:0000313" key="1">
    <source>
        <dbReference type="EMBL" id="KOX70369.1"/>
    </source>
</evidence>
<evidence type="ECO:0000313" key="2">
    <source>
        <dbReference type="Proteomes" id="UP000053105"/>
    </source>
</evidence>
<keyword evidence="2" id="KW-1185">Reference proteome</keyword>
<dbReference type="AlphaFoldDB" id="A0A0M8ZVG8"/>